<reference evidence="4" key="2">
    <citation type="journal article" date="2021" name="PeerJ">
        <title>Extensive microbial diversity within the chicken gut microbiome revealed by metagenomics and culture.</title>
        <authorList>
            <person name="Gilroy R."/>
            <person name="Ravi A."/>
            <person name="Getino M."/>
            <person name="Pursley I."/>
            <person name="Horton D.L."/>
            <person name="Alikhan N.F."/>
            <person name="Baker D."/>
            <person name="Gharbi K."/>
            <person name="Hall N."/>
            <person name="Watson M."/>
            <person name="Adriaenssens E.M."/>
            <person name="Foster-Nyarko E."/>
            <person name="Jarju S."/>
            <person name="Secka A."/>
            <person name="Antonio M."/>
            <person name="Oren A."/>
            <person name="Chaudhuri R.R."/>
            <person name="La Ragione R."/>
            <person name="Hildebrand F."/>
            <person name="Pallen M.J."/>
        </authorList>
    </citation>
    <scope>NUCLEOTIDE SEQUENCE</scope>
    <source>
        <strain evidence="4">ChiGjej3B3-5194</strain>
    </source>
</reference>
<keyword evidence="2" id="KW-0472">Membrane</keyword>
<dbReference type="InterPro" id="IPR018247">
    <property type="entry name" value="EF_Hand_1_Ca_BS"/>
</dbReference>
<feature type="transmembrane region" description="Helical" evidence="2">
    <location>
        <begin position="81"/>
        <end position="102"/>
    </location>
</feature>
<keyword evidence="2" id="KW-0812">Transmembrane</keyword>
<dbReference type="AlphaFoldDB" id="A0A9D1FGD4"/>
<evidence type="ECO:0000313" key="4">
    <source>
        <dbReference type="EMBL" id="HIS70926.1"/>
    </source>
</evidence>
<comment type="caution">
    <text evidence="4">The sequence shown here is derived from an EMBL/GenBank/DDBJ whole genome shotgun (WGS) entry which is preliminary data.</text>
</comment>
<feature type="region of interest" description="Disordered" evidence="1">
    <location>
        <begin position="1"/>
        <end position="28"/>
    </location>
</feature>
<gene>
    <name evidence="4" type="ORF">IAD02_02965</name>
</gene>
<evidence type="ECO:0000256" key="2">
    <source>
        <dbReference type="SAM" id="Phobius"/>
    </source>
</evidence>
<dbReference type="SUPFAM" id="SSF47473">
    <property type="entry name" value="EF-hand"/>
    <property type="match status" value="1"/>
</dbReference>
<organism evidence="4 5">
    <name type="scientific">Candidatus Enterousia intestinigallinarum</name>
    <dbReference type="NCBI Taxonomy" id="2840790"/>
    <lineage>
        <taxon>Bacteria</taxon>
        <taxon>Pseudomonadati</taxon>
        <taxon>Pseudomonadota</taxon>
        <taxon>Alphaproteobacteria</taxon>
        <taxon>Candidatus Enterousia</taxon>
    </lineage>
</organism>
<protein>
    <recommendedName>
        <fullName evidence="3">EF-hand domain-containing protein</fullName>
    </recommendedName>
</protein>
<dbReference type="Gene3D" id="1.10.238.10">
    <property type="entry name" value="EF-hand"/>
    <property type="match status" value="1"/>
</dbReference>
<dbReference type="EMBL" id="DVJI01000012">
    <property type="protein sequence ID" value="HIS70926.1"/>
    <property type="molecule type" value="Genomic_DNA"/>
</dbReference>
<accession>A0A9D1FGD4</accession>
<dbReference type="Proteomes" id="UP000886742">
    <property type="component" value="Unassembled WGS sequence"/>
</dbReference>
<dbReference type="PROSITE" id="PS00018">
    <property type="entry name" value="EF_HAND_1"/>
    <property type="match status" value="1"/>
</dbReference>
<evidence type="ECO:0000313" key="5">
    <source>
        <dbReference type="Proteomes" id="UP000886742"/>
    </source>
</evidence>
<keyword evidence="2" id="KW-1133">Transmembrane helix</keyword>
<dbReference type="InterPro" id="IPR002048">
    <property type="entry name" value="EF_hand_dom"/>
</dbReference>
<feature type="compositionally biased region" description="Low complexity" evidence="1">
    <location>
        <begin position="11"/>
        <end position="20"/>
    </location>
</feature>
<name>A0A9D1FGD4_9PROT</name>
<sequence length="174" mass="18761">MPTKPVKKTTAKTTAAAAKKPATKKPTVKKAAVKKTVAAKPAPEAVNTTPIPEMPTCKCGANCNCGADCKCSRGGSRFGRFMVKLIMILIVFALGFGAAKLLDCPEFRGPRVDFDNGCLDVASVDCPRLQAVLPVMDIDRDGCITREEYRAVKQELGRQMRVANRPAPNPEMHD</sequence>
<reference evidence="4" key="1">
    <citation type="submission" date="2020-10" db="EMBL/GenBank/DDBJ databases">
        <authorList>
            <person name="Gilroy R."/>
        </authorList>
    </citation>
    <scope>NUCLEOTIDE SEQUENCE</scope>
    <source>
        <strain evidence="4">ChiGjej3B3-5194</strain>
    </source>
</reference>
<evidence type="ECO:0000259" key="3">
    <source>
        <dbReference type="PROSITE" id="PS50222"/>
    </source>
</evidence>
<feature type="domain" description="EF-hand" evidence="3">
    <location>
        <begin position="124"/>
        <end position="159"/>
    </location>
</feature>
<dbReference type="PROSITE" id="PS50222">
    <property type="entry name" value="EF_HAND_2"/>
    <property type="match status" value="1"/>
</dbReference>
<dbReference type="GO" id="GO:0005509">
    <property type="term" value="F:calcium ion binding"/>
    <property type="evidence" value="ECO:0007669"/>
    <property type="project" value="InterPro"/>
</dbReference>
<evidence type="ECO:0000256" key="1">
    <source>
        <dbReference type="SAM" id="MobiDB-lite"/>
    </source>
</evidence>
<dbReference type="InterPro" id="IPR011992">
    <property type="entry name" value="EF-hand-dom_pair"/>
</dbReference>
<proteinExistence type="predicted"/>
<feature type="compositionally biased region" description="Basic residues" evidence="1">
    <location>
        <begin position="1"/>
        <end position="10"/>
    </location>
</feature>